<dbReference type="OrthoDB" id="3246760at2759"/>
<sequence>MPTTSTLEWLGINGTGTSVGHLARSYCISQGGVVMASRCVIEAIYQIGGNYLRWPNLEEREEISLHMEGEGFPGCIGFLDGAKFPFYQRPGLDGEVFFDCKSCYSLNAQIVCDHQKRTIALFCDWPGSCADSTLYKKLGLYTQPYDFFAAGNHCIPCFKGPVMDNIFNRQFNRDIAHSRVQIEHCIGIMKGGWGSLKNLCLACYKRRHMIYINKWIYSCAVLHNFLLNVEDQWELPFDEEDLPDWNPNGLIMQNNSHLRRNCVQNFCLDFNLLA</sequence>
<comment type="subcellular location">
    <subcellularLocation>
        <location evidence="2">Nucleus</location>
    </subcellularLocation>
</comment>
<comment type="cofactor">
    <cofactor evidence="1">
        <name>a divalent metal cation</name>
        <dbReference type="ChEBI" id="CHEBI:60240"/>
    </cofactor>
</comment>
<comment type="caution">
    <text evidence="9">The sequence shown here is derived from an EMBL/GenBank/DDBJ whole genome shotgun (WGS) entry which is preliminary data.</text>
</comment>
<dbReference type="Pfam" id="PF13359">
    <property type="entry name" value="DDE_Tnp_4"/>
    <property type="match status" value="1"/>
</dbReference>
<dbReference type="InterPro" id="IPR045249">
    <property type="entry name" value="HARBI1-like"/>
</dbReference>
<dbReference type="GO" id="GO:0004518">
    <property type="term" value="F:nuclease activity"/>
    <property type="evidence" value="ECO:0007669"/>
    <property type="project" value="UniProtKB-KW"/>
</dbReference>
<evidence type="ECO:0000256" key="6">
    <source>
        <dbReference type="ARBA" id="ARBA00022801"/>
    </source>
</evidence>
<dbReference type="InterPro" id="IPR027806">
    <property type="entry name" value="HARBI1_dom"/>
</dbReference>
<evidence type="ECO:0000256" key="3">
    <source>
        <dbReference type="ARBA" id="ARBA00006958"/>
    </source>
</evidence>
<dbReference type="AlphaFoldDB" id="A0A9Q3JEP6"/>
<dbReference type="EMBL" id="AVOT02069863">
    <property type="protein sequence ID" value="MBW0560666.1"/>
    <property type="molecule type" value="Genomic_DNA"/>
</dbReference>
<name>A0A9Q3JEP6_9BASI</name>
<evidence type="ECO:0000256" key="5">
    <source>
        <dbReference type="ARBA" id="ARBA00022723"/>
    </source>
</evidence>
<accession>A0A9Q3JEP6</accession>
<evidence type="ECO:0000256" key="1">
    <source>
        <dbReference type="ARBA" id="ARBA00001968"/>
    </source>
</evidence>
<evidence type="ECO:0000256" key="7">
    <source>
        <dbReference type="ARBA" id="ARBA00023242"/>
    </source>
</evidence>
<evidence type="ECO:0000259" key="8">
    <source>
        <dbReference type="Pfam" id="PF13359"/>
    </source>
</evidence>
<comment type="similarity">
    <text evidence="3">Belongs to the HARBI1 family.</text>
</comment>
<keyword evidence="5" id="KW-0479">Metal-binding</keyword>
<proteinExistence type="inferred from homology"/>
<dbReference type="PANTHER" id="PTHR22930">
    <property type="match status" value="1"/>
</dbReference>
<dbReference type="PANTHER" id="PTHR22930:SF85">
    <property type="entry name" value="GH03217P-RELATED"/>
    <property type="match status" value="1"/>
</dbReference>
<keyword evidence="10" id="KW-1185">Reference proteome</keyword>
<evidence type="ECO:0000313" key="9">
    <source>
        <dbReference type="EMBL" id="MBW0560666.1"/>
    </source>
</evidence>
<gene>
    <name evidence="9" type="ORF">O181_100381</name>
</gene>
<dbReference type="GO" id="GO:0016787">
    <property type="term" value="F:hydrolase activity"/>
    <property type="evidence" value="ECO:0007669"/>
    <property type="project" value="UniProtKB-KW"/>
</dbReference>
<reference evidence="9" key="1">
    <citation type="submission" date="2021-03" db="EMBL/GenBank/DDBJ databases">
        <title>Draft genome sequence of rust myrtle Austropuccinia psidii MF-1, a brazilian biotype.</title>
        <authorList>
            <person name="Quecine M.C."/>
            <person name="Pachon D.M.R."/>
            <person name="Bonatelli M.L."/>
            <person name="Correr F.H."/>
            <person name="Franceschini L.M."/>
            <person name="Leite T.F."/>
            <person name="Margarido G.R.A."/>
            <person name="Almeida C.A."/>
            <person name="Ferrarezi J.A."/>
            <person name="Labate C.A."/>
        </authorList>
    </citation>
    <scope>NUCLEOTIDE SEQUENCE</scope>
    <source>
        <strain evidence="9">MF-1</strain>
    </source>
</reference>
<dbReference type="GO" id="GO:0005634">
    <property type="term" value="C:nucleus"/>
    <property type="evidence" value="ECO:0007669"/>
    <property type="project" value="UniProtKB-SubCell"/>
</dbReference>
<dbReference type="Proteomes" id="UP000765509">
    <property type="component" value="Unassembled WGS sequence"/>
</dbReference>
<keyword evidence="7" id="KW-0539">Nucleus</keyword>
<evidence type="ECO:0000256" key="4">
    <source>
        <dbReference type="ARBA" id="ARBA00022722"/>
    </source>
</evidence>
<feature type="domain" description="DDE Tnp4" evidence="8">
    <location>
        <begin position="79"/>
        <end position="224"/>
    </location>
</feature>
<evidence type="ECO:0000256" key="2">
    <source>
        <dbReference type="ARBA" id="ARBA00004123"/>
    </source>
</evidence>
<organism evidence="9 10">
    <name type="scientific">Austropuccinia psidii MF-1</name>
    <dbReference type="NCBI Taxonomy" id="1389203"/>
    <lineage>
        <taxon>Eukaryota</taxon>
        <taxon>Fungi</taxon>
        <taxon>Dikarya</taxon>
        <taxon>Basidiomycota</taxon>
        <taxon>Pucciniomycotina</taxon>
        <taxon>Pucciniomycetes</taxon>
        <taxon>Pucciniales</taxon>
        <taxon>Sphaerophragmiaceae</taxon>
        <taxon>Austropuccinia</taxon>
    </lineage>
</organism>
<evidence type="ECO:0000313" key="10">
    <source>
        <dbReference type="Proteomes" id="UP000765509"/>
    </source>
</evidence>
<keyword evidence="6" id="KW-0378">Hydrolase</keyword>
<dbReference type="GO" id="GO:0046872">
    <property type="term" value="F:metal ion binding"/>
    <property type="evidence" value="ECO:0007669"/>
    <property type="project" value="UniProtKB-KW"/>
</dbReference>
<keyword evidence="4" id="KW-0540">Nuclease</keyword>
<protein>
    <recommendedName>
        <fullName evidence="8">DDE Tnp4 domain-containing protein</fullName>
    </recommendedName>
</protein>